<dbReference type="GO" id="GO:0004622">
    <property type="term" value="F:phosphatidylcholine lysophospholipase activity"/>
    <property type="evidence" value="ECO:0007669"/>
    <property type="project" value="TreeGrafter"/>
</dbReference>
<accession>A0A4R4EF00</accession>
<proteinExistence type="predicted"/>
<dbReference type="OrthoDB" id="2513075at2"/>
<dbReference type="Proteomes" id="UP000295418">
    <property type="component" value="Unassembled WGS sequence"/>
</dbReference>
<dbReference type="Gene3D" id="3.40.50.1110">
    <property type="entry name" value="SGNH hydrolase"/>
    <property type="match status" value="1"/>
</dbReference>
<protein>
    <recommendedName>
        <fullName evidence="1">SGNH hydrolase-type esterase domain-containing protein</fullName>
    </recommendedName>
</protein>
<feature type="domain" description="SGNH hydrolase-type esterase" evidence="1">
    <location>
        <begin position="34"/>
        <end position="232"/>
    </location>
</feature>
<evidence type="ECO:0000313" key="2">
    <source>
        <dbReference type="EMBL" id="TCZ76635.1"/>
    </source>
</evidence>
<evidence type="ECO:0000259" key="1">
    <source>
        <dbReference type="Pfam" id="PF13472"/>
    </source>
</evidence>
<dbReference type="InterPro" id="IPR051532">
    <property type="entry name" value="Ester_Hydrolysis_Enzymes"/>
</dbReference>
<organism evidence="2 3">
    <name type="scientific">Paenibacillus albiflavus</name>
    <dbReference type="NCBI Taxonomy" id="2545760"/>
    <lineage>
        <taxon>Bacteria</taxon>
        <taxon>Bacillati</taxon>
        <taxon>Bacillota</taxon>
        <taxon>Bacilli</taxon>
        <taxon>Bacillales</taxon>
        <taxon>Paenibacillaceae</taxon>
        <taxon>Paenibacillus</taxon>
    </lineage>
</organism>
<dbReference type="EMBL" id="SKFG01000012">
    <property type="protein sequence ID" value="TCZ76635.1"/>
    <property type="molecule type" value="Genomic_DNA"/>
</dbReference>
<dbReference type="SUPFAM" id="SSF52266">
    <property type="entry name" value="SGNH hydrolase"/>
    <property type="match status" value="1"/>
</dbReference>
<evidence type="ECO:0000313" key="3">
    <source>
        <dbReference type="Proteomes" id="UP000295418"/>
    </source>
</evidence>
<dbReference type="InterPro" id="IPR013830">
    <property type="entry name" value="SGNH_hydro"/>
</dbReference>
<dbReference type="Pfam" id="PF13472">
    <property type="entry name" value="Lipase_GDSL_2"/>
    <property type="match status" value="1"/>
</dbReference>
<dbReference type="InterPro" id="IPR036514">
    <property type="entry name" value="SGNH_hydro_sf"/>
</dbReference>
<dbReference type="AlphaFoldDB" id="A0A4R4EF00"/>
<comment type="caution">
    <text evidence="2">The sequence shown here is derived from an EMBL/GenBank/DDBJ whole genome shotgun (WGS) entry which is preliminary data.</text>
</comment>
<dbReference type="PANTHER" id="PTHR30383">
    <property type="entry name" value="THIOESTERASE 1/PROTEASE 1/LYSOPHOSPHOLIPASE L1"/>
    <property type="match status" value="1"/>
</dbReference>
<reference evidence="2 3" key="1">
    <citation type="submission" date="2019-03" db="EMBL/GenBank/DDBJ databases">
        <authorList>
            <person name="Kim M.K.M."/>
        </authorList>
    </citation>
    <scope>NUCLEOTIDE SEQUENCE [LARGE SCALE GENOMIC DNA]</scope>
    <source>
        <strain evidence="2 3">18JY21-1</strain>
    </source>
</reference>
<sequence length="249" mass="27411">MGHFNNYIGTFNYGIIELGKFNLMEVDLMLIVGFGDSITAGVFLSVEDTFLYKLGLKYGFDIYNAGVPGNTTSQGLSRMQTDVINKEPNICIIEFGMNDHVATELDKQAVDPATFKENLTLMIKNLLDIKCTPILCTISPIIEGNEDEYYYNRHPQEWYQSPLGAQAWIDQYSQIIRDVATEMGVRLADVASAFANHLALGGTLTGANGVLRNLDNAGADDGVHPTAIGHDLYFSTLVEQINTIQIGLC</sequence>
<dbReference type="PANTHER" id="PTHR30383:SF5">
    <property type="entry name" value="SGNH HYDROLASE-TYPE ESTERASE DOMAIN-CONTAINING PROTEIN"/>
    <property type="match status" value="1"/>
</dbReference>
<keyword evidence="3" id="KW-1185">Reference proteome</keyword>
<name>A0A4R4EF00_9BACL</name>
<gene>
    <name evidence="2" type="ORF">E0485_13680</name>
</gene>